<dbReference type="SUPFAM" id="SSF51126">
    <property type="entry name" value="Pectin lyase-like"/>
    <property type="match status" value="1"/>
</dbReference>
<dbReference type="InterPro" id="IPR006626">
    <property type="entry name" value="PbH1"/>
</dbReference>
<dbReference type="Pfam" id="PF12708">
    <property type="entry name" value="Pect-lyase_RHGA_epim"/>
    <property type="match status" value="1"/>
</dbReference>
<evidence type="ECO:0000256" key="3">
    <source>
        <dbReference type="ARBA" id="ARBA00023295"/>
    </source>
</evidence>
<dbReference type="PANTHER" id="PTHR31339">
    <property type="entry name" value="PECTIN LYASE-RELATED"/>
    <property type="match status" value="1"/>
</dbReference>
<evidence type="ECO:0000259" key="5">
    <source>
        <dbReference type="Pfam" id="PF12708"/>
    </source>
</evidence>
<name>A0ABQ1L425_9SPHI</name>
<evidence type="ECO:0000256" key="4">
    <source>
        <dbReference type="RuleBase" id="RU361169"/>
    </source>
</evidence>
<evidence type="ECO:0000256" key="1">
    <source>
        <dbReference type="ARBA" id="ARBA00008834"/>
    </source>
</evidence>
<evidence type="ECO:0000313" key="7">
    <source>
        <dbReference type="Proteomes" id="UP000597338"/>
    </source>
</evidence>
<comment type="similarity">
    <text evidence="1 4">Belongs to the glycosyl hydrolase 28 family.</text>
</comment>
<organism evidence="6 7">
    <name type="scientific">Parapedobacter defluvii</name>
    <dbReference type="NCBI Taxonomy" id="2045106"/>
    <lineage>
        <taxon>Bacteria</taxon>
        <taxon>Pseudomonadati</taxon>
        <taxon>Bacteroidota</taxon>
        <taxon>Sphingobacteriia</taxon>
        <taxon>Sphingobacteriales</taxon>
        <taxon>Sphingobacteriaceae</taxon>
        <taxon>Parapedobacter</taxon>
    </lineage>
</organism>
<dbReference type="SMART" id="SM00710">
    <property type="entry name" value="PbH1"/>
    <property type="match status" value="6"/>
</dbReference>
<gene>
    <name evidence="6" type="ORF">GCM10011386_09000</name>
</gene>
<comment type="caution">
    <text evidence="6">The sequence shown here is derived from an EMBL/GenBank/DDBJ whole genome shotgun (WGS) entry which is preliminary data.</text>
</comment>
<evidence type="ECO:0000256" key="2">
    <source>
        <dbReference type="ARBA" id="ARBA00022801"/>
    </source>
</evidence>
<keyword evidence="2 4" id="KW-0378">Hydrolase</keyword>
<dbReference type="InterPro" id="IPR011050">
    <property type="entry name" value="Pectin_lyase_fold/virulence"/>
</dbReference>
<dbReference type="Proteomes" id="UP000597338">
    <property type="component" value="Unassembled WGS sequence"/>
</dbReference>
<proteinExistence type="inferred from homology"/>
<keyword evidence="7" id="KW-1185">Reference proteome</keyword>
<keyword evidence="3 4" id="KW-0326">Glycosidase</keyword>
<dbReference type="InterPro" id="IPR024535">
    <property type="entry name" value="RHGA/B-epi-like_pectate_lyase"/>
</dbReference>
<reference evidence="7" key="1">
    <citation type="journal article" date="2019" name="Int. J. Syst. Evol. Microbiol.">
        <title>The Global Catalogue of Microorganisms (GCM) 10K type strain sequencing project: providing services to taxonomists for standard genome sequencing and annotation.</title>
        <authorList>
            <consortium name="The Broad Institute Genomics Platform"/>
            <consortium name="The Broad Institute Genome Sequencing Center for Infectious Disease"/>
            <person name="Wu L."/>
            <person name="Ma J."/>
        </authorList>
    </citation>
    <scope>NUCLEOTIDE SEQUENCE [LARGE SCALE GENOMIC DNA]</scope>
    <source>
        <strain evidence="7">CGMCC 1.15342</strain>
    </source>
</reference>
<dbReference type="EMBL" id="BMIK01000002">
    <property type="protein sequence ID" value="GGC19302.1"/>
    <property type="molecule type" value="Genomic_DNA"/>
</dbReference>
<dbReference type="Gene3D" id="2.160.20.10">
    <property type="entry name" value="Single-stranded right-handed beta-helix, Pectin lyase-like"/>
    <property type="match status" value="1"/>
</dbReference>
<accession>A0ABQ1L425</accession>
<dbReference type="InterPro" id="IPR012334">
    <property type="entry name" value="Pectin_lyas_fold"/>
</dbReference>
<dbReference type="InterPro" id="IPR051801">
    <property type="entry name" value="GH28_Enzymes"/>
</dbReference>
<dbReference type="PANTHER" id="PTHR31339:SF9">
    <property type="entry name" value="PLASMIN AND FIBRONECTIN-BINDING PROTEIN A"/>
    <property type="match status" value="1"/>
</dbReference>
<feature type="domain" description="Rhamnogalacturonase A/B/Epimerase-like pectate lyase" evidence="5">
    <location>
        <begin position="33"/>
        <end position="90"/>
    </location>
</feature>
<dbReference type="InterPro" id="IPR000743">
    <property type="entry name" value="Glyco_hydro_28"/>
</dbReference>
<dbReference type="Pfam" id="PF00295">
    <property type="entry name" value="Glyco_hydro_28"/>
    <property type="match status" value="1"/>
</dbReference>
<evidence type="ECO:0000313" key="6">
    <source>
        <dbReference type="EMBL" id="GGC19302.1"/>
    </source>
</evidence>
<sequence>MLLIPAVGDALAKDPEWTAHVGVRKLTIPDTLFNVADYGAIADGATMNTVAIQAAIDSCAAQGGGKVVFDNGKYLTGSLYLKSNVELHVGEGVELLGSQDLADYPEIPTRVAGVEMQWPSALVNILNQRNAAVTGRGIIDGQGKPFWDAYWALRNTYDRKKLRWIADYDAKRPRTLLVENCQDVLIEDITFQRAGFWTVHILYSSYVTIEGITVRNNIGGHGPSTDGIDIDSSSWILIQNSDIDCNDDNFCFKSGRDWDGLRVNRPTEYVLIQDCISRNGAGLITFGSETSGGIRHIVARNLHAQGTRSGIRFKSAITRGGVVENLLLEDITLEDVEIAIDVTANWYPAYSYASLPRGYDIHKVPDYWLKILKPVIPKERGIPTFRDVQIRNVTARNVKRAIYAEGLRESPLQRFSFENVHISAAEAGTIRYAENWSFRNVVIETPKARRVRVKRSTNVVL</sequence>
<protein>
    <recommendedName>
        <fullName evidence="5">Rhamnogalacturonase A/B/Epimerase-like pectate lyase domain-containing protein</fullName>
    </recommendedName>
</protein>